<evidence type="ECO:0000256" key="3">
    <source>
        <dbReference type="ARBA" id="ARBA00023015"/>
    </source>
</evidence>
<proteinExistence type="predicted"/>
<dbReference type="InterPro" id="IPR058031">
    <property type="entry name" value="AAA_lid_NorR"/>
</dbReference>
<protein>
    <submittedName>
        <fullName evidence="6">Sigma 54-interacting transcriptional regulator</fullName>
    </submittedName>
</protein>
<dbReference type="InterPro" id="IPR027417">
    <property type="entry name" value="P-loop_NTPase"/>
</dbReference>
<dbReference type="InterPro" id="IPR003593">
    <property type="entry name" value="AAA+_ATPase"/>
</dbReference>
<keyword evidence="4" id="KW-0804">Transcription</keyword>
<organism evidence="6 7">
    <name type="scientific">Zhenpiania hominis</name>
    <dbReference type="NCBI Taxonomy" id="2763644"/>
    <lineage>
        <taxon>Bacteria</taxon>
        <taxon>Bacillati</taxon>
        <taxon>Bacillota</taxon>
        <taxon>Clostridia</taxon>
        <taxon>Peptostreptococcales</taxon>
        <taxon>Anaerovoracaceae</taxon>
        <taxon>Zhenpiania</taxon>
    </lineage>
</organism>
<dbReference type="SMART" id="SM00382">
    <property type="entry name" value="AAA"/>
    <property type="match status" value="1"/>
</dbReference>
<dbReference type="Gene3D" id="1.10.8.60">
    <property type="match status" value="1"/>
</dbReference>
<dbReference type="Proteomes" id="UP000602647">
    <property type="component" value="Unassembled WGS sequence"/>
</dbReference>
<dbReference type="PROSITE" id="PS50045">
    <property type="entry name" value="SIGMA54_INTERACT_4"/>
    <property type="match status" value="1"/>
</dbReference>
<reference evidence="6" key="1">
    <citation type="submission" date="2020-08" db="EMBL/GenBank/DDBJ databases">
        <title>Genome public.</title>
        <authorList>
            <person name="Liu C."/>
            <person name="Sun Q."/>
        </authorList>
    </citation>
    <scope>NUCLEOTIDE SEQUENCE</scope>
    <source>
        <strain evidence="6">BX12</strain>
    </source>
</reference>
<evidence type="ECO:0000313" key="6">
    <source>
        <dbReference type="EMBL" id="MBC6679434.1"/>
    </source>
</evidence>
<dbReference type="PANTHER" id="PTHR32071">
    <property type="entry name" value="TRANSCRIPTIONAL REGULATORY PROTEIN"/>
    <property type="match status" value="1"/>
</dbReference>
<dbReference type="InterPro" id="IPR002078">
    <property type="entry name" value="Sigma_54_int"/>
</dbReference>
<dbReference type="InterPro" id="IPR025943">
    <property type="entry name" value="Sigma_54_int_dom_ATP-bd_2"/>
</dbReference>
<dbReference type="SUPFAM" id="SSF55785">
    <property type="entry name" value="PYP-like sensor domain (PAS domain)"/>
    <property type="match status" value="1"/>
</dbReference>
<dbReference type="Gene3D" id="3.40.50.300">
    <property type="entry name" value="P-loop containing nucleotide triphosphate hydrolases"/>
    <property type="match status" value="1"/>
</dbReference>
<dbReference type="GO" id="GO:0006355">
    <property type="term" value="P:regulation of DNA-templated transcription"/>
    <property type="evidence" value="ECO:0007669"/>
    <property type="project" value="InterPro"/>
</dbReference>
<dbReference type="AlphaFoldDB" id="A0A923NJ73"/>
<evidence type="ECO:0000256" key="4">
    <source>
        <dbReference type="ARBA" id="ARBA00023163"/>
    </source>
</evidence>
<evidence type="ECO:0000256" key="2">
    <source>
        <dbReference type="ARBA" id="ARBA00022840"/>
    </source>
</evidence>
<gene>
    <name evidence="6" type="ORF">H9L42_06300</name>
</gene>
<dbReference type="PROSITE" id="PS00676">
    <property type="entry name" value="SIGMA54_INTERACT_2"/>
    <property type="match status" value="1"/>
</dbReference>
<dbReference type="Pfam" id="PF25601">
    <property type="entry name" value="AAA_lid_14"/>
    <property type="match status" value="1"/>
</dbReference>
<dbReference type="PRINTS" id="PR01590">
    <property type="entry name" value="HTHFIS"/>
</dbReference>
<dbReference type="RefSeq" id="WP_187302540.1">
    <property type="nucleotide sequence ID" value="NZ_CBCTQH010000034.1"/>
</dbReference>
<dbReference type="GO" id="GO:0005524">
    <property type="term" value="F:ATP binding"/>
    <property type="evidence" value="ECO:0007669"/>
    <property type="project" value="UniProtKB-KW"/>
</dbReference>
<keyword evidence="1" id="KW-0547">Nucleotide-binding</keyword>
<dbReference type="InterPro" id="IPR009057">
    <property type="entry name" value="Homeodomain-like_sf"/>
</dbReference>
<keyword evidence="7" id="KW-1185">Reference proteome</keyword>
<evidence type="ECO:0000259" key="5">
    <source>
        <dbReference type="PROSITE" id="PS50045"/>
    </source>
</evidence>
<dbReference type="InterPro" id="IPR000014">
    <property type="entry name" value="PAS"/>
</dbReference>
<dbReference type="SUPFAM" id="SSF52540">
    <property type="entry name" value="P-loop containing nucleoside triphosphate hydrolases"/>
    <property type="match status" value="1"/>
</dbReference>
<sequence>MDGIDCRKLQEYFNQIPGLIMIDMEGTVFYINDQCARYFQTRKEDFLGKYIKDVFPETKMMENLEIEEPTLVFYNSFLGIGISMHVPLYEDGKKVGLAEYDMVQHSERLYELSDSYKEFLDQELKQLAGELMTFEGTKYTINNLVGTSEPMTELKEKIISTAKTSSTVLITGETGTGKELVAHAIHNLSSRRKERFIKVNASSFPESLIESELFGYERGAFTGANREGRKGKFELADKGTLFIDEINQMPLSVQPKLLRALQEKEIDRIGGERPISVDVRIIAASNENLENLIKEGQFRKDLYYRLNVISLYIPPLRERIEDLESISRSIIDELNAQLGKSVNDIDDKALEMLKQKKWQGNVRELRNNIERAMNFATGNILRSEDFQWDQSAETLNINLPDLSKTKGAGLIDRARDDAEREVVMKVLEYFNNNKSKAAEYLDIARPSLYRKLKRLGID</sequence>
<dbReference type="FunFam" id="3.40.50.300:FF:000006">
    <property type="entry name" value="DNA-binding transcriptional regulator NtrC"/>
    <property type="match status" value="1"/>
</dbReference>
<feature type="domain" description="Sigma-54 factor interaction" evidence="5">
    <location>
        <begin position="144"/>
        <end position="374"/>
    </location>
</feature>
<dbReference type="GO" id="GO:0043565">
    <property type="term" value="F:sequence-specific DNA binding"/>
    <property type="evidence" value="ECO:0007669"/>
    <property type="project" value="InterPro"/>
</dbReference>
<accession>A0A923NJ73</accession>
<dbReference type="InterPro" id="IPR035965">
    <property type="entry name" value="PAS-like_dom_sf"/>
</dbReference>
<keyword evidence="3" id="KW-0805">Transcription regulation</keyword>
<dbReference type="Pfam" id="PF02954">
    <property type="entry name" value="HTH_8"/>
    <property type="match status" value="1"/>
</dbReference>
<keyword evidence="2" id="KW-0067">ATP-binding</keyword>
<evidence type="ECO:0000256" key="1">
    <source>
        <dbReference type="ARBA" id="ARBA00022741"/>
    </source>
</evidence>
<dbReference type="InterPro" id="IPR002197">
    <property type="entry name" value="HTH_Fis"/>
</dbReference>
<evidence type="ECO:0000313" key="7">
    <source>
        <dbReference type="Proteomes" id="UP000602647"/>
    </source>
</evidence>
<dbReference type="CDD" id="cd00009">
    <property type="entry name" value="AAA"/>
    <property type="match status" value="1"/>
</dbReference>
<comment type="caution">
    <text evidence="6">The sequence shown here is derived from an EMBL/GenBank/DDBJ whole genome shotgun (WGS) entry which is preliminary data.</text>
</comment>
<dbReference type="CDD" id="cd00130">
    <property type="entry name" value="PAS"/>
    <property type="match status" value="1"/>
</dbReference>
<dbReference type="InterPro" id="IPR025662">
    <property type="entry name" value="Sigma_54_int_dom_ATP-bd_1"/>
</dbReference>
<dbReference type="SMART" id="SM00091">
    <property type="entry name" value="PAS"/>
    <property type="match status" value="1"/>
</dbReference>
<name>A0A923NJ73_9FIRM</name>
<dbReference type="EMBL" id="JACRYT010000004">
    <property type="protein sequence ID" value="MBC6679434.1"/>
    <property type="molecule type" value="Genomic_DNA"/>
</dbReference>
<dbReference type="PROSITE" id="PS00675">
    <property type="entry name" value="SIGMA54_INTERACT_1"/>
    <property type="match status" value="1"/>
</dbReference>
<dbReference type="SUPFAM" id="SSF46689">
    <property type="entry name" value="Homeodomain-like"/>
    <property type="match status" value="1"/>
</dbReference>
<dbReference type="Gene3D" id="3.30.450.20">
    <property type="entry name" value="PAS domain"/>
    <property type="match status" value="1"/>
</dbReference>
<dbReference type="Gene3D" id="1.10.10.60">
    <property type="entry name" value="Homeodomain-like"/>
    <property type="match status" value="1"/>
</dbReference>
<dbReference type="Pfam" id="PF00158">
    <property type="entry name" value="Sigma54_activat"/>
    <property type="match status" value="1"/>
</dbReference>